<keyword evidence="2" id="KW-1185">Reference proteome</keyword>
<dbReference type="PANTHER" id="PTHR35186">
    <property type="entry name" value="ANK_REP_REGION DOMAIN-CONTAINING PROTEIN"/>
    <property type="match status" value="1"/>
</dbReference>
<comment type="caution">
    <text evidence="1">The sequence shown here is derived from an EMBL/GenBank/DDBJ whole genome shotgun (WGS) entry which is preliminary data.</text>
</comment>
<protein>
    <submittedName>
        <fullName evidence="1">Uncharacterized protein</fullName>
    </submittedName>
</protein>
<reference evidence="1" key="2">
    <citation type="submission" date="2020-02" db="EMBL/GenBank/DDBJ databases">
        <title>Identification and distribution of gene clusters putatively required for synthesis of sphingolipid metabolism inhibitors in phylogenetically diverse species of the filamentous fungus Fusarium.</title>
        <authorList>
            <person name="Kim H.-S."/>
            <person name="Busman M."/>
            <person name="Brown D.W."/>
            <person name="Divon H."/>
            <person name="Uhlig S."/>
            <person name="Proctor R.H."/>
        </authorList>
    </citation>
    <scope>NUCLEOTIDE SEQUENCE</scope>
    <source>
        <strain evidence="1">NRRL 25174</strain>
    </source>
</reference>
<proteinExistence type="predicted"/>
<dbReference type="EMBL" id="PVQB02000656">
    <property type="protein sequence ID" value="KAF4334680.1"/>
    <property type="molecule type" value="Genomic_DNA"/>
</dbReference>
<reference evidence="1" key="1">
    <citation type="journal article" date="2017" name="Mycologia">
        <title>Fusarium algeriense, sp. nov., a novel toxigenic crown rot pathogen of durum wheat from Algeria is nested in the Fusarium burgessii species complex.</title>
        <authorList>
            <person name="Laraba I."/>
            <person name="Keddad A."/>
            <person name="Boureghda H."/>
            <person name="Abdallah N."/>
            <person name="Vaughan M.M."/>
            <person name="Proctor R.H."/>
            <person name="Busman M."/>
            <person name="O'Donnell K."/>
        </authorList>
    </citation>
    <scope>NUCLEOTIDE SEQUENCE</scope>
    <source>
        <strain evidence="1">NRRL 25174</strain>
    </source>
</reference>
<organism evidence="1 2">
    <name type="scientific">Fusarium beomiforme</name>
    <dbReference type="NCBI Taxonomy" id="44412"/>
    <lineage>
        <taxon>Eukaryota</taxon>
        <taxon>Fungi</taxon>
        <taxon>Dikarya</taxon>
        <taxon>Ascomycota</taxon>
        <taxon>Pezizomycotina</taxon>
        <taxon>Sordariomycetes</taxon>
        <taxon>Hypocreomycetidae</taxon>
        <taxon>Hypocreales</taxon>
        <taxon>Nectriaceae</taxon>
        <taxon>Fusarium</taxon>
        <taxon>Fusarium burgessii species complex</taxon>
    </lineage>
</organism>
<evidence type="ECO:0000313" key="1">
    <source>
        <dbReference type="EMBL" id="KAF4334680.1"/>
    </source>
</evidence>
<dbReference type="Proteomes" id="UP000730481">
    <property type="component" value="Unassembled WGS sequence"/>
</dbReference>
<dbReference type="PANTHER" id="PTHR35186:SF4">
    <property type="entry name" value="PRION-INHIBITION AND PROPAGATION HELO DOMAIN-CONTAINING PROTEIN"/>
    <property type="match status" value="1"/>
</dbReference>
<gene>
    <name evidence="1" type="ORF">FBEOM_11478</name>
</gene>
<accession>A0A9P5A9B6</accession>
<evidence type="ECO:0000313" key="2">
    <source>
        <dbReference type="Proteomes" id="UP000730481"/>
    </source>
</evidence>
<sequence length="288" mass="33153">MSGFEIVGLVIGVIPFVVKGLKFYENDAQVLLHHQIAMNDLIVSLHAEHSRFRHSCSVLLRGLVKDKDLEDFLDKTTKEEWENALSQGLENKLRNKLGHRYHAYTGTVKQIQEKLEKLGQVVGMGKQQQWYENTEYENQKTWHKIKKCIKHSKHKQLLEDLEKHNTKLEQMTPGIAVQTQRTPSQTKKVDLRYWDSIRRAAMSLHGALCSGWLCSCTNTHIAHFQLEDRLIARKEPPRLKLSFRLPQSDDGVHSVSTNDWQNAEFEAFEDDDLLTNLPRCPGAVAFAT</sequence>
<name>A0A9P5A9B6_9HYPO</name>
<dbReference type="OrthoDB" id="3565018at2759"/>
<dbReference type="AlphaFoldDB" id="A0A9P5A9B6"/>